<feature type="compositionally biased region" description="Polar residues" evidence="1">
    <location>
        <begin position="920"/>
        <end position="942"/>
    </location>
</feature>
<feature type="region of interest" description="Disordered" evidence="1">
    <location>
        <begin position="744"/>
        <end position="775"/>
    </location>
</feature>
<feature type="compositionally biased region" description="Gly residues" evidence="1">
    <location>
        <begin position="1154"/>
        <end position="1167"/>
    </location>
</feature>
<feature type="compositionally biased region" description="Low complexity" evidence="1">
    <location>
        <begin position="1210"/>
        <end position="1219"/>
    </location>
</feature>
<feature type="compositionally biased region" description="Pro residues" evidence="1">
    <location>
        <begin position="1026"/>
        <end position="1039"/>
    </location>
</feature>
<feature type="compositionally biased region" description="Gly residues" evidence="1">
    <location>
        <begin position="844"/>
        <end position="853"/>
    </location>
</feature>
<feature type="compositionally biased region" description="Polar residues" evidence="1">
    <location>
        <begin position="414"/>
        <end position="431"/>
    </location>
</feature>
<feature type="compositionally biased region" description="Low complexity" evidence="1">
    <location>
        <begin position="1096"/>
        <end position="1107"/>
    </location>
</feature>
<proteinExistence type="predicted"/>
<organism evidence="2">
    <name type="scientific">Amphimedon queenslandica</name>
    <name type="common">Sponge</name>
    <dbReference type="NCBI Taxonomy" id="400682"/>
    <lineage>
        <taxon>Eukaryota</taxon>
        <taxon>Metazoa</taxon>
        <taxon>Porifera</taxon>
        <taxon>Demospongiae</taxon>
        <taxon>Heteroscleromorpha</taxon>
        <taxon>Haplosclerida</taxon>
        <taxon>Niphatidae</taxon>
        <taxon>Amphimedon</taxon>
    </lineage>
</organism>
<feature type="compositionally biased region" description="Pro residues" evidence="1">
    <location>
        <begin position="376"/>
        <end position="385"/>
    </location>
</feature>
<feature type="compositionally biased region" description="Basic residues" evidence="1">
    <location>
        <begin position="19"/>
        <end position="30"/>
    </location>
</feature>
<dbReference type="PANTHER" id="PTHR15109">
    <property type="entry name" value="AGAP004327-PA"/>
    <property type="match status" value="1"/>
</dbReference>
<feature type="region of interest" description="Disordered" evidence="1">
    <location>
        <begin position="874"/>
        <end position="942"/>
    </location>
</feature>
<feature type="compositionally biased region" description="Polar residues" evidence="1">
    <location>
        <begin position="42"/>
        <end position="54"/>
    </location>
</feature>
<feature type="compositionally biased region" description="Basic residues" evidence="1">
    <location>
        <begin position="1084"/>
        <end position="1093"/>
    </location>
</feature>
<feature type="region of interest" description="Disordered" evidence="1">
    <location>
        <begin position="963"/>
        <end position="1040"/>
    </location>
</feature>
<feature type="region of interest" description="Disordered" evidence="1">
    <location>
        <begin position="1071"/>
        <end position="1256"/>
    </location>
</feature>
<feature type="compositionally biased region" description="Basic and acidic residues" evidence="1">
    <location>
        <begin position="353"/>
        <end position="375"/>
    </location>
</feature>
<dbReference type="PRINTS" id="PR01217">
    <property type="entry name" value="PRICHEXTENSN"/>
</dbReference>
<dbReference type="OrthoDB" id="10044608at2759"/>
<feature type="compositionally biased region" description="Low complexity" evidence="1">
    <location>
        <begin position="894"/>
        <end position="906"/>
    </location>
</feature>
<evidence type="ECO:0000256" key="1">
    <source>
        <dbReference type="SAM" id="MobiDB-lite"/>
    </source>
</evidence>
<feature type="region of interest" description="Disordered" evidence="1">
    <location>
        <begin position="838"/>
        <end position="858"/>
    </location>
</feature>
<dbReference type="EnsemblMetazoa" id="Aqu2.1.36449_001">
    <property type="protein sequence ID" value="Aqu2.1.36449_001"/>
    <property type="gene ID" value="Aqu2.1.36449"/>
</dbReference>
<name>A0A1X7V9J8_AMPQE</name>
<dbReference type="eggNOG" id="ENOG502QV04">
    <property type="taxonomic scope" value="Eukaryota"/>
</dbReference>
<dbReference type="PANTHER" id="PTHR15109:SF3">
    <property type="entry name" value="PROTEIN FAM193B"/>
    <property type="match status" value="1"/>
</dbReference>
<evidence type="ECO:0000313" key="2">
    <source>
        <dbReference type="EnsemblMetazoa" id="Aqu2.1.36449_001"/>
    </source>
</evidence>
<protein>
    <submittedName>
        <fullName evidence="2">Uncharacterized protein</fullName>
    </submittedName>
</protein>
<feature type="region of interest" description="Disordered" evidence="1">
    <location>
        <begin position="353"/>
        <end position="471"/>
    </location>
</feature>
<reference evidence="2" key="1">
    <citation type="submission" date="2017-05" db="UniProtKB">
        <authorList>
            <consortium name="EnsemblMetazoa"/>
        </authorList>
    </citation>
    <scope>IDENTIFICATION</scope>
</reference>
<sequence length="1293" mass="142361">MADLPLSNSPNSSPSSSSSKRKGKKKKRRSPYSDPDSPVDSINNETDNYPLQTTDLDTPVITTAKCVICGKTVKQLVRKPEVNGIVTCEACLKLGITPSSGDDGKNSMDGYMTPRRGPVKEHLCNCAACVNKRENAVPPEVERDAHITQSYWMEIRHVVRCIYRDDMNLSDLSTRESIGSDKMRSIVRKLCSRDPHQFFQRLETLAREYLLEVKVRLLEQLSCGFNSPQLAIEFIQMLLDEYTTLCSALPGLLFLLEPLEATDYVRSLGVTIELVNKNIFRELIFAESFMSSNLPLIIAQLRLASLSSDPFHRSTADSLSQRYICLDREMEEIGRVWKVAKEQLLVHHQELKRHEERHASLSKMKADNNLMKKSDLPPPLPPPPVTDEYSTEPIQATGTFVKLKDDPIEEPVQSKATKSQKVDSSSTSQAKPSLHLTSLIPPPSSSSFSSPQQETDSTATSSNKENEKGSWLTKEQVAEFSKILFKCIKPIGDPEFRITDDIATHTITLKIDMTAIDLRHAEALCTSEQVHKYEGLGLRREEIAEVALKLNAIKHLGISLRIDDLFDEHGFMVVDGSEIQQEEREDAVYFVEDGRNSIKGKEKLLAEELARSELVDLLAEKERVIERENSERGEGRETDLLQSMTMKIRFMKSVVNEEVRSRLISDSEQVMFESCDQVQMKLTQLELNTVRLMCTSNSSSSSSLASNLGMINTCKRKEAGPEKYMHADAHQPFMDLLLEQQQGKASEFVPKGEEEEEREGEGKKERKEGKRRKKDELVLGQSTVLSVSMRNQNCQCFACIGAVAAQQTDQQQQPFMFISTDPNGSQLNIKDVLRAGLEESSKGSPGGVAGGGSHAHNKVSNKTENLWQNWMSSTNDNLVEDPKTTPTTAPPPAASNTSPSSATSSSLVKPNHAHTCQHAAVTQSADNSTQTHVANGSTNGSSGPVRRYCPCCYCELFGHNSPITAPTSHNYTKQRDKMRQKLEKKRNKKDGEHVHQCPHGYPYPVPHHSYHSHSPPANQSSVKTHPAPPPPPPPPPAPAPAVVVETKVATPPTPPSIGDDRSLDELLRFIEGKDFVEPTSNGTKTKKKNKKKKVTESVAVSSSSSGSDNNQSHVTINRVSDPPPPPPPPPPPVTSPSPPPPPSLPAISKMESVGGKGKAGGGKGPAGGSVAKREEKGRAKQQALVNGGKKGSPSPPVTKKQTSQPSPKPTRSNNASSRSSSKKTSHQSNGIGKGIYSAADPLITDRSMQSDTEEDYDQELEDFKKLCFSSAPVDAKKKLHVSLNMQDIISKMK</sequence>
<feature type="compositionally biased region" description="Pro residues" evidence="1">
    <location>
        <begin position="1121"/>
        <end position="1144"/>
    </location>
</feature>
<accession>A0A1X7V9J8</accession>
<feature type="compositionally biased region" description="Low complexity" evidence="1">
    <location>
        <begin position="32"/>
        <end position="41"/>
    </location>
</feature>
<dbReference type="InterPro" id="IPR029717">
    <property type="entry name" value="FAM193"/>
</dbReference>
<dbReference type="InParanoid" id="A0A1X7V9J8"/>
<feature type="compositionally biased region" description="Polar residues" evidence="1">
    <location>
        <begin position="452"/>
        <end position="463"/>
    </location>
</feature>
<feature type="region of interest" description="Disordered" evidence="1">
    <location>
        <begin position="1"/>
        <end position="54"/>
    </location>
</feature>
<feature type="compositionally biased region" description="Polar residues" evidence="1">
    <location>
        <begin position="1108"/>
        <end position="1118"/>
    </location>
</feature>
<feature type="compositionally biased region" description="Low complexity" evidence="1">
    <location>
        <begin position="7"/>
        <end position="18"/>
    </location>
</feature>
<feature type="compositionally biased region" description="Low complexity" evidence="1">
    <location>
        <begin position="432"/>
        <end position="451"/>
    </location>
</feature>
<dbReference type="STRING" id="400682.A0A1X7V9J8"/>